<dbReference type="AlphaFoldDB" id="A0A2P5DPE1"/>
<dbReference type="STRING" id="3476.A0A2P5DPE1"/>
<dbReference type="InterPro" id="IPR029069">
    <property type="entry name" value="HotDog_dom_sf"/>
</dbReference>
<dbReference type="Proteomes" id="UP000237105">
    <property type="component" value="Unassembled WGS sequence"/>
</dbReference>
<keyword evidence="2" id="KW-0378">Hydrolase</keyword>
<protein>
    <submittedName>
        <fullName evidence="4">HotDog domain containing protein</fullName>
    </submittedName>
</protein>
<dbReference type="SUPFAM" id="SSF54637">
    <property type="entry name" value="Thioesterase/thiol ester dehydrase-isomerase"/>
    <property type="match status" value="1"/>
</dbReference>
<reference evidence="5" key="1">
    <citation type="submission" date="2016-06" db="EMBL/GenBank/DDBJ databases">
        <title>Parallel loss of symbiosis genes in relatives of nitrogen-fixing non-legume Parasponia.</title>
        <authorList>
            <person name="Van Velzen R."/>
            <person name="Holmer R."/>
            <person name="Bu F."/>
            <person name="Rutten L."/>
            <person name="Van Zeijl A."/>
            <person name="Liu W."/>
            <person name="Santuari L."/>
            <person name="Cao Q."/>
            <person name="Sharma T."/>
            <person name="Shen D."/>
            <person name="Roswanjaya Y."/>
            <person name="Wardhani T."/>
            <person name="Kalhor M.S."/>
            <person name="Jansen J."/>
            <person name="Van den Hoogen J."/>
            <person name="Gungor B."/>
            <person name="Hartog M."/>
            <person name="Hontelez J."/>
            <person name="Verver J."/>
            <person name="Yang W.-C."/>
            <person name="Schijlen E."/>
            <person name="Repin R."/>
            <person name="Schilthuizen M."/>
            <person name="Schranz E."/>
            <person name="Heidstra R."/>
            <person name="Miyata K."/>
            <person name="Fedorova E."/>
            <person name="Kohlen W."/>
            <person name="Bisseling T."/>
            <person name="Smit S."/>
            <person name="Geurts R."/>
        </authorList>
    </citation>
    <scope>NUCLEOTIDE SEQUENCE [LARGE SCALE GENOMIC DNA]</scope>
    <source>
        <strain evidence="5">cv. WU1-14</strain>
    </source>
</reference>
<name>A0A2P5DPE1_PARAD</name>
<dbReference type="Gene3D" id="3.10.129.10">
    <property type="entry name" value="Hotdog Thioesterase"/>
    <property type="match status" value="1"/>
</dbReference>
<evidence type="ECO:0000313" key="5">
    <source>
        <dbReference type="Proteomes" id="UP000237105"/>
    </source>
</evidence>
<comment type="caution">
    <text evidence="4">The sequence shown here is derived from an EMBL/GenBank/DDBJ whole genome shotgun (WGS) entry which is preliminary data.</text>
</comment>
<sequence length="191" mass="21732">MTSPSPVTEREKTLFKQAEARNKLRKSKRTGITRSGKDQRKGLSSDHENMINDEDTISVGKKRIEALLGEKWILSDVPALAAQGQRSVKGGHSARELPVPCFLEVDHVDFSRPVIVGEFVRFKSCVLYTQLENQDQPLINVEVVAYATRPELRSAEAKTKKKYRIRNVIPSTEEEARRMFERLDHAHLFSS</sequence>
<comment type="similarity">
    <text evidence="1">Belongs to the acyl coenzyme A hydrolase family.</text>
</comment>
<dbReference type="GO" id="GO:0047617">
    <property type="term" value="F:fatty acyl-CoA hydrolase activity"/>
    <property type="evidence" value="ECO:0007669"/>
    <property type="project" value="TreeGrafter"/>
</dbReference>
<feature type="compositionally biased region" description="Basic and acidic residues" evidence="3">
    <location>
        <begin position="35"/>
        <end position="50"/>
    </location>
</feature>
<evidence type="ECO:0000256" key="2">
    <source>
        <dbReference type="ARBA" id="ARBA00022801"/>
    </source>
</evidence>
<dbReference type="EMBL" id="JXTB01000025">
    <property type="protein sequence ID" value="PON75157.1"/>
    <property type="molecule type" value="Genomic_DNA"/>
</dbReference>
<feature type="compositionally biased region" description="Basic and acidic residues" evidence="3">
    <location>
        <begin position="8"/>
        <end position="22"/>
    </location>
</feature>
<gene>
    <name evidence="4" type="ORF">PanWU01x14_045090</name>
</gene>
<dbReference type="GO" id="GO:0006637">
    <property type="term" value="P:acyl-CoA metabolic process"/>
    <property type="evidence" value="ECO:0007669"/>
    <property type="project" value="TreeGrafter"/>
</dbReference>
<feature type="region of interest" description="Disordered" evidence="3">
    <location>
        <begin position="1"/>
        <end position="51"/>
    </location>
</feature>
<dbReference type="PANTHER" id="PTHR12655:SF0">
    <property type="entry name" value="ACYL-COENZYME A THIOESTERASE 9, MITOCHONDRIAL"/>
    <property type="match status" value="1"/>
</dbReference>
<organism evidence="4 5">
    <name type="scientific">Parasponia andersonii</name>
    <name type="common">Sponia andersonii</name>
    <dbReference type="NCBI Taxonomy" id="3476"/>
    <lineage>
        <taxon>Eukaryota</taxon>
        <taxon>Viridiplantae</taxon>
        <taxon>Streptophyta</taxon>
        <taxon>Embryophyta</taxon>
        <taxon>Tracheophyta</taxon>
        <taxon>Spermatophyta</taxon>
        <taxon>Magnoliopsida</taxon>
        <taxon>eudicotyledons</taxon>
        <taxon>Gunneridae</taxon>
        <taxon>Pentapetalae</taxon>
        <taxon>rosids</taxon>
        <taxon>fabids</taxon>
        <taxon>Rosales</taxon>
        <taxon>Cannabaceae</taxon>
        <taxon>Parasponia</taxon>
    </lineage>
</organism>
<dbReference type="PANTHER" id="PTHR12655">
    <property type="entry name" value="ACYL-COA THIOESTERASE"/>
    <property type="match status" value="1"/>
</dbReference>
<evidence type="ECO:0000256" key="1">
    <source>
        <dbReference type="ARBA" id="ARBA00010458"/>
    </source>
</evidence>
<keyword evidence="5" id="KW-1185">Reference proteome</keyword>
<evidence type="ECO:0000313" key="4">
    <source>
        <dbReference type="EMBL" id="PON75157.1"/>
    </source>
</evidence>
<accession>A0A2P5DPE1</accession>
<dbReference type="OrthoDB" id="331699at2759"/>
<proteinExistence type="inferred from homology"/>
<evidence type="ECO:0000256" key="3">
    <source>
        <dbReference type="SAM" id="MobiDB-lite"/>
    </source>
</evidence>